<feature type="domain" description="PIN like" evidence="1">
    <location>
        <begin position="22"/>
        <end position="254"/>
    </location>
</feature>
<accession>A0A4Q4KUD1</accession>
<dbReference type="OrthoDB" id="9182727at2"/>
<comment type="caution">
    <text evidence="2">The sequence shown here is derived from an EMBL/GenBank/DDBJ whole genome shotgun (WGS) entry which is preliminary data.</text>
</comment>
<evidence type="ECO:0000313" key="3">
    <source>
        <dbReference type="Proteomes" id="UP000293952"/>
    </source>
</evidence>
<dbReference type="Proteomes" id="UP000293952">
    <property type="component" value="Unassembled WGS sequence"/>
</dbReference>
<keyword evidence="3" id="KW-1185">Reference proteome</keyword>
<dbReference type="EMBL" id="SETE01000001">
    <property type="protein sequence ID" value="RYM35734.1"/>
    <property type="molecule type" value="Genomic_DNA"/>
</dbReference>
<dbReference type="RefSeq" id="WP_130092101.1">
    <property type="nucleotide sequence ID" value="NZ_SETE01000001.1"/>
</dbReference>
<organism evidence="2 3">
    <name type="scientific">Brumimicrobium glaciale</name>
    <dbReference type="NCBI Taxonomy" id="200475"/>
    <lineage>
        <taxon>Bacteria</taxon>
        <taxon>Pseudomonadati</taxon>
        <taxon>Bacteroidota</taxon>
        <taxon>Flavobacteriia</taxon>
        <taxon>Flavobacteriales</taxon>
        <taxon>Crocinitomicaceae</taxon>
        <taxon>Brumimicrobium</taxon>
    </lineage>
</organism>
<dbReference type="InterPro" id="IPR041578">
    <property type="entry name" value="PIN_8"/>
</dbReference>
<reference evidence="2 3" key="1">
    <citation type="submission" date="2019-02" db="EMBL/GenBank/DDBJ databases">
        <title>Genome sequence of the sea-ice species Brumimicrobium glaciale.</title>
        <authorList>
            <person name="Bowman J.P."/>
        </authorList>
    </citation>
    <scope>NUCLEOTIDE SEQUENCE [LARGE SCALE GENOMIC DNA]</scope>
    <source>
        <strain evidence="2 3">IC156</strain>
    </source>
</reference>
<protein>
    <recommendedName>
        <fullName evidence="1">PIN like domain-containing protein</fullName>
    </recommendedName>
</protein>
<dbReference type="AlphaFoldDB" id="A0A4Q4KUD1"/>
<sequence length="426" mass="50224">MKTKFKEHHIIDFVEQIYKDAIIVLDTNSILNLYRYSEENRGKYFEILKKAKDRLYLTHHICNEFYKNRLTIIENRSSFKDTIKELIEENQNKLLNIINNYSGPDKYNSALSILKHENELKECIVSELETSLKKIDSSIDKFKQDLDFNYVQGKDPILEELVEIINDKVSLELTLEETEAIYKGGIERYEKEIPPGYKDNHKDSIEKFGDLIIWNELQALSVKTSKPILFISDDRKEDWAIKFKGHDLGPRKELIKEFIKNTNNLFYSITTKNFIRLISESYKIKDTETLEEETETIQKNIQQKEIDNTRYNLTRLQIWKNNNIEKQKQLNQTQTPLEEYFNAQKALEKIKRDGISLSQEELESIMNPMGKFINAKESLEKIKKPMDDLSMTQDKMDKIMNPFDKFISAQEKLKGIKNPTDNFANS</sequence>
<dbReference type="Pfam" id="PF18476">
    <property type="entry name" value="PIN_8"/>
    <property type="match status" value="1"/>
</dbReference>
<gene>
    <name evidence="2" type="ORF">ERX46_01700</name>
</gene>
<proteinExistence type="predicted"/>
<name>A0A4Q4KUD1_9FLAO</name>
<evidence type="ECO:0000259" key="1">
    <source>
        <dbReference type="Pfam" id="PF18476"/>
    </source>
</evidence>
<evidence type="ECO:0000313" key="2">
    <source>
        <dbReference type="EMBL" id="RYM35734.1"/>
    </source>
</evidence>